<accession>A0A8N4EZ95</accession>
<evidence type="ECO:0000259" key="10">
    <source>
        <dbReference type="SMART" id="SM00849"/>
    </source>
</evidence>
<dbReference type="AlphaFoldDB" id="A0A8N4EZ95"/>
<dbReference type="InterPro" id="IPR036866">
    <property type="entry name" value="RibonucZ/Hydroxyglut_hydro"/>
</dbReference>
<dbReference type="GO" id="GO:0004416">
    <property type="term" value="F:hydroxyacylglutathione hydrolase activity"/>
    <property type="evidence" value="ECO:0007669"/>
    <property type="project" value="UniProtKB-EC"/>
</dbReference>
<keyword evidence="7 12" id="KW-0378">Hydrolase</keyword>
<dbReference type="Gene3D" id="3.60.15.10">
    <property type="entry name" value="Ribonuclease Z/Hydroxyacylglutathione hydrolase-like"/>
    <property type="match status" value="1"/>
</dbReference>
<dbReference type="CDD" id="cd07723">
    <property type="entry name" value="hydroxyacylglutathione_hydrolase_MBL-fold"/>
    <property type="match status" value="1"/>
</dbReference>
<proteinExistence type="inferred from homology"/>
<evidence type="ECO:0000313" key="11">
    <source>
        <dbReference type="Proteomes" id="UP000504607"/>
    </source>
</evidence>
<evidence type="ECO:0000313" key="12">
    <source>
        <dbReference type="RefSeq" id="XP_029118188.1"/>
    </source>
</evidence>
<evidence type="ECO:0000256" key="5">
    <source>
        <dbReference type="ARBA" id="ARBA00011917"/>
    </source>
</evidence>
<gene>
    <name evidence="12" type="primary">LOC105037620</name>
</gene>
<evidence type="ECO:0000256" key="9">
    <source>
        <dbReference type="ARBA" id="ARBA00031044"/>
    </source>
</evidence>
<keyword evidence="11" id="KW-1185">Reference proteome</keyword>
<dbReference type="RefSeq" id="XP_029118188.1">
    <property type="nucleotide sequence ID" value="XM_029262355.1"/>
</dbReference>
<evidence type="ECO:0000256" key="6">
    <source>
        <dbReference type="ARBA" id="ARBA00022723"/>
    </source>
</evidence>
<evidence type="ECO:0000256" key="1">
    <source>
        <dbReference type="ARBA" id="ARBA00001623"/>
    </source>
</evidence>
<dbReference type="InterPro" id="IPR001279">
    <property type="entry name" value="Metallo-B-lactamas"/>
</dbReference>
<evidence type="ECO:0000256" key="7">
    <source>
        <dbReference type="ARBA" id="ARBA00022801"/>
    </source>
</evidence>
<comment type="similarity">
    <text evidence="4">Belongs to the metallo-beta-lactamase superfamily. Glyoxalase II family.</text>
</comment>
<evidence type="ECO:0000256" key="8">
    <source>
        <dbReference type="ARBA" id="ARBA00022833"/>
    </source>
</evidence>
<comment type="pathway">
    <text evidence="3">Secondary metabolite metabolism; methylglyoxal degradation; (R)-lactate from methylglyoxal: step 2/2.</text>
</comment>
<reference evidence="12" key="1">
    <citation type="submission" date="2025-08" db="UniProtKB">
        <authorList>
            <consortium name="RefSeq"/>
        </authorList>
    </citation>
    <scope>IDENTIFICATION</scope>
</reference>
<dbReference type="Pfam" id="PF00753">
    <property type="entry name" value="Lactamase_B"/>
    <property type="match status" value="1"/>
</dbReference>
<evidence type="ECO:0000256" key="3">
    <source>
        <dbReference type="ARBA" id="ARBA00004963"/>
    </source>
</evidence>
<dbReference type="EC" id="3.1.2.6" evidence="5"/>
<dbReference type="InterPro" id="IPR035680">
    <property type="entry name" value="Clx_II_MBL"/>
</dbReference>
<dbReference type="SMART" id="SM00849">
    <property type="entry name" value="Lactamase_B"/>
    <property type="match status" value="1"/>
</dbReference>
<feature type="domain" description="Metallo-beta-lactamase" evidence="10">
    <location>
        <begin position="11"/>
        <end position="170"/>
    </location>
</feature>
<dbReference type="PANTHER" id="PTHR11935">
    <property type="entry name" value="BETA LACTAMASE DOMAIN"/>
    <property type="match status" value="1"/>
</dbReference>
<organism evidence="11 12">
    <name type="scientific">Elaeis guineensis var. tenera</name>
    <name type="common">Oil palm</name>
    <dbReference type="NCBI Taxonomy" id="51953"/>
    <lineage>
        <taxon>Eukaryota</taxon>
        <taxon>Viridiplantae</taxon>
        <taxon>Streptophyta</taxon>
        <taxon>Embryophyta</taxon>
        <taxon>Tracheophyta</taxon>
        <taxon>Spermatophyta</taxon>
        <taxon>Magnoliopsida</taxon>
        <taxon>Liliopsida</taxon>
        <taxon>Arecaceae</taxon>
        <taxon>Arecoideae</taxon>
        <taxon>Cocoseae</taxon>
        <taxon>Elaeidinae</taxon>
        <taxon>Elaeis</taxon>
    </lineage>
</organism>
<comment type="cofactor">
    <cofactor evidence="2">
        <name>Zn(2+)</name>
        <dbReference type="ChEBI" id="CHEBI:29105"/>
    </cofactor>
</comment>
<dbReference type="Proteomes" id="UP000504607">
    <property type="component" value="Unplaced"/>
</dbReference>
<dbReference type="OrthoDB" id="515692at2759"/>
<name>A0A8N4EZ95_ELAGV</name>
<keyword evidence="8" id="KW-0862">Zinc</keyword>
<dbReference type="SUPFAM" id="SSF56281">
    <property type="entry name" value="Metallo-hydrolase/oxidoreductase"/>
    <property type="match status" value="1"/>
</dbReference>
<evidence type="ECO:0000256" key="2">
    <source>
        <dbReference type="ARBA" id="ARBA00001947"/>
    </source>
</evidence>
<keyword evidence="6" id="KW-0479">Metal-binding</keyword>
<sequence>MKIYHIPCLEDNYAYLIVDESTMEAAAVDPVEPKKIIESAKEIGAELKLVLTTHHHWDHAGGNEEIKKLVPGIKVFGGTIDNVKGCTNEVENGDKFTLGADINILSLHTPCFCCCHRYQCYLHRHCCRCCHLYYSHHLYCNCHYLHHRNITATAVNITAVAAPLSLLPTLLPPSPNVGREVGY</sequence>
<evidence type="ECO:0000256" key="4">
    <source>
        <dbReference type="ARBA" id="ARBA00006759"/>
    </source>
</evidence>
<dbReference type="GO" id="GO:0046872">
    <property type="term" value="F:metal ion binding"/>
    <property type="evidence" value="ECO:0007669"/>
    <property type="project" value="UniProtKB-KW"/>
</dbReference>
<protein>
    <recommendedName>
        <fullName evidence="5">hydroxyacylglutathione hydrolase</fullName>
        <ecNumber evidence="5">3.1.2.6</ecNumber>
    </recommendedName>
    <alternativeName>
        <fullName evidence="9">Glyoxalase II</fullName>
    </alternativeName>
</protein>
<dbReference type="PANTHER" id="PTHR11935:SF94">
    <property type="entry name" value="TENZING NORGAY, ISOFORM C"/>
    <property type="match status" value="1"/>
</dbReference>
<comment type="catalytic activity">
    <reaction evidence="1">
        <text>an S-(2-hydroxyacyl)glutathione + H2O = a 2-hydroxy carboxylate + glutathione + H(+)</text>
        <dbReference type="Rhea" id="RHEA:21864"/>
        <dbReference type="ChEBI" id="CHEBI:15377"/>
        <dbReference type="ChEBI" id="CHEBI:15378"/>
        <dbReference type="ChEBI" id="CHEBI:57925"/>
        <dbReference type="ChEBI" id="CHEBI:58896"/>
        <dbReference type="ChEBI" id="CHEBI:71261"/>
        <dbReference type="EC" id="3.1.2.6"/>
    </reaction>
</comment>